<dbReference type="Proteomes" id="UP001219568">
    <property type="component" value="Unassembled WGS sequence"/>
</dbReference>
<feature type="domain" description="PD-(D/E)XK nuclease-like" evidence="2">
    <location>
        <begin position="115"/>
        <end position="361"/>
    </location>
</feature>
<reference evidence="3" key="1">
    <citation type="journal article" date="2023" name="IMA Fungus">
        <title>Comparative genomic study of the Penicillium genus elucidates a diverse pangenome and 15 lateral gene transfer events.</title>
        <authorList>
            <person name="Petersen C."/>
            <person name="Sorensen T."/>
            <person name="Nielsen M.R."/>
            <person name="Sondergaard T.E."/>
            <person name="Sorensen J.L."/>
            <person name="Fitzpatrick D.A."/>
            <person name="Frisvad J.C."/>
            <person name="Nielsen K.L."/>
        </authorList>
    </citation>
    <scope>NUCLEOTIDE SEQUENCE</scope>
    <source>
        <strain evidence="3">IBT 15450</strain>
    </source>
</reference>
<dbReference type="InterPro" id="IPR046797">
    <property type="entry name" value="PDDEXK_12"/>
</dbReference>
<feature type="region of interest" description="Disordered" evidence="1">
    <location>
        <begin position="1"/>
        <end position="83"/>
    </location>
</feature>
<dbReference type="EMBL" id="JAQJZL010000005">
    <property type="protein sequence ID" value="KAJ6041442.1"/>
    <property type="molecule type" value="Genomic_DNA"/>
</dbReference>
<evidence type="ECO:0000256" key="1">
    <source>
        <dbReference type="SAM" id="MobiDB-lite"/>
    </source>
</evidence>
<comment type="caution">
    <text evidence="3">The sequence shown here is derived from an EMBL/GenBank/DDBJ whole genome shotgun (WGS) entry which is preliminary data.</text>
</comment>
<evidence type="ECO:0000313" key="4">
    <source>
        <dbReference type="Proteomes" id="UP001219568"/>
    </source>
</evidence>
<organism evidence="3 4">
    <name type="scientific">Penicillium canescens</name>
    <dbReference type="NCBI Taxonomy" id="5083"/>
    <lineage>
        <taxon>Eukaryota</taxon>
        <taxon>Fungi</taxon>
        <taxon>Dikarya</taxon>
        <taxon>Ascomycota</taxon>
        <taxon>Pezizomycotina</taxon>
        <taxon>Eurotiomycetes</taxon>
        <taxon>Eurotiomycetidae</taxon>
        <taxon>Eurotiales</taxon>
        <taxon>Aspergillaceae</taxon>
        <taxon>Penicillium</taxon>
    </lineage>
</organism>
<feature type="compositionally biased region" description="Low complexity" evidence="1">
    <location>
        <begin position="51"/>
        <end position="68"/>
    </location>
</feature>
<gene>
    <name evidence="3" type="ORF">N7460_006832</name>
</gene>
<dbReference type="Pfam" id="PF20516">
    <property type="entry name" value="PDDEXK_12"/>
    <property type="match status" value="1"/>
</dbReference>
<sequence>MTSKRPRDLDDGRPVDDARQARQSTELSLLHTELTPRPRRSPTAALDHGVSLPSSPSQSRTSPSLASSKASKISRNLSPTKQLRKAELEETAEELKMINGGFGILPKELQDELMKDDDSFEFWNFGDRLGLGTTCFPDLSTVRQIYDLARRCFKNNHPESSWNNDVHSRVLNWVLRDGPCKDDIVDYRCCLTAQIAPEYQPINSRSKMVDYCFCIEPKTNSPQYRTIESLCKKRPGKSINHTDWADLTKYPIAISIETKGPSIGYETALLQVATWHSAQWRSLCWAKQDMNLLTFSCQIEFLPGIIVMQHHWWFVATALNEGGKAQTFERLLLGETESLLGIYKLSMALQKLVEWARDQYWPAFQSDVLGL</sequence>
<name>A0AAD6IBC8_PENCN</name>
<keyword evidence="4" id="KW-1185">Reference proteome</keyword>
<dbReference type="AlphaFoldDB" id="A0AAD6IBC8"/>
<proteinExistence type="predicted"/>
<evidence type="ECO:0000313" key="3">
    <source>
        <dbReference type="EMBL" id="KAJ6041442.1"/>
    </source>
</evidence>
<feature type="compositionally biased region" description="Polar residues" evidence="1">
    <location>
        <begin position="69"/>
        <end position="81"/>
    </location>
</feature>
<feature type="compositionally biased region" description="Low complexity" evidence="1">
    <location>
        <begin position="24"/>
        <end position="35"/>
    </location>
</feature>
<reference evidence="3" key="2">
    <citation type="submission" date="2023-01" db="EMBL/GenBank/DDBJ databases">
        <authorList>
            <person name="Petersen C."/>
        </authorList>
    </citation>
    <scope>NUCLEOTIDE SEQUENCE</scope>
    <source>
        <strain evidence="3">IBT 15450</strain>
    </source>
</reference>
<accession>A0AAD6IBC8</accession>
<evidence type="ECO:0000259" key="2">
    <source>
        <dbReference type="Pfam" id="PF20516"/>
    </source>
</evidence>
<protein>
    <recommendedName>
        <fullName evidence="2">PD-(D/E)XK nuclease-like domain-containing protein</fullName>
    </recommendedName>
</protein>
<feature type="compositionally biased region" description="Basic and acidic residues" evidence="1">
    <location>
        <begin position="1"/>
        <end position="20"/>
    </location>
</feature>